<dbReference type="HOGENOM" id="CLU_107144_0_0_12"/>
<dbReference type="AlphaFoldDB" id="E0RTK1"/>
<dbReference type="Pfam" id="PF02082">
    <property type="entry name" value="Rrf2"/>
    <property type="match status" value="1"/>
</dbReference>
<dbReference type="RefSeq" id="WP_013314073.1">
    <property type="nucleotide sequence ID" value="NC_014484.1"/>
</dbReference>
<organism evidence="2 3">
    <name type="scientific">Winmispira thermophila (strain ATCC 49972 / DSM 6192 / RI 19.B1)</name>
    <name type="common">Spirochaeta thermophila</name>
    <dbReference type="NCBI Taxonomy" id="665571"/>
    <lineage>
        <taxon>Bacteria</taxon>
        <taxon>Pseudomonadati</taxon>
        <taxon>Spirochaetota</taxon>
        <taxon>Spirochaetia</taxon>
        <taxon>Winmispirales</taxon>
        <taxon>Winmispiraceae</taxon>
        <taxon>Winmispira</taxon>
    </lineage>
</organism>
<sequence>MKVPAKVRYGLQALVHLALSHGAGPVSVKEIAEQYGISEKFLEGVFSHLRAAGLVLSTKGKGGGYTLRRPPHRITLREIVTAFEPYVIFPLSHEADEGPDAPIWADLEKHIQVWMEERSLEELVGLVKRRRGILDYTI</sequence>
<keyword evidence="1" id="KW-0238">DNA-binding</keyword>
<dbReference type="NCBIfam" id="TIGR00738">
    <property type="entry name" value="rrf2_super"/>
    <property type="match status" value="1"/>
</dbReference>
<dbReference type="PaxDb" id="665571-STHERM_c12910"/>
<dbReference type="PROSITE" id="PS01332">
    <property type="entry name" value="HTH_RRF2_1"/>
    <property type="match status" value="1"/>
</dbReference>
<dbReference type="SUPFAM" id="SSF46785">
    <property type="entry name" value="Winged helix' DNA-binding domain"/>
    <property type="match status" value="1"/>
</dbReference>
<dbReference type="PANTHER" id="PTHR33221">
    <property type="entry name" value="WINGED HELIX-TURN-HELIX TRANSCRIPTIONAL REGULATOR, RRF2 FAMILY"/>
    <property type="match status" value="1"/>
</dbReference>
<evidence type="ECO:0000313" key="2">
    <source>
        <dbReference type="EMBL" id="ADN02232.1"/>
    </source>
</evidence>
<dbReference type="eggNOG" id="COG1959">
    <property type="taxonomic scope" value="Bacteria"/>
</dbReference>
<dbReference type="GO" id="GO:0005829">
    <property type="term" value="C:cytosol"/>
    <property type="evidence" value="ECO:0007669"/>
    <property type="project" value="TreeGrafter"/>
</dbReference>
<dbReference type="Gene3D" id="1.10.10.10">
    <property type="entry name" value="Winged helix-like DNA-binding domain superfamily/Winged helix DNA-binding domain"/>
    <property type="match status" value="1"/>
</dbReference>
<evidence type="ECO:0000313" key="3">
    <source>
        <dbReference type="Proteomes" id="UP000001296"/>
    </source>
</evidence>
<protein>
    <submittedName>
        <fullName evidence="2">Transcriptional regulator, BadM/Rrf2 family</fullName>
    </submittedName>
</protein>
<dbReference type="PANTHER" id="PTHR33221:SF5">
    <property type="entry name" value="HTH-TYPE TRANSCRIPTIONAL REGULATOR ISCR"/>
    <property type="match status" value="1"/>
</dbReference>
<dbReference type="EMBL" id="CP001698">
    <property type="protein sequence ID" value="ADN02232.1"/>
    <property type="molecule type" value="Genomic_DNA"/>
</dbReference>
<evidence type="ECO:0000256" key="1">
    <source>
        <dbReference type="ARBA" id="ARBA00023125"/>
    </source>
</evidence>
<dbReference type="GO" id="GO:0003700">
    <property type="term" value="F:DNA-binding transcription factor activity"/>
    <property type="evidence" value="ECO:0007669"/>
    <property type="project" value="TreeGrafter"/>
</dbReference>
<proteinExistence type="predicted"/>
<dbReference type="InterPro" id="IPR036390">
    <property type="entry name" value="WH_DNA-bd_sf"/>
</dbReference>
<gene>
    <name evidence="2" type="ordered locus">STHERM_c12910</name>
</gene>
<name>E0RTK1_WINT6</name>
<dbReference type="Proteomes" id="UP000001296">
    <property type="component" value="Chromosome"/>
</dbReference>
<dbReference type="InterPro" id="IPR000944">
    <property type="entry name" value="Tscrpt_reg_Rrf2"/>
</dbReference>
<dbReference type="InterPro" id="IPR036388">
    <property type="entry name" value="WH-like_DNA-bd_sf"/>
</dbReference>
<dbReference type="GO" id="GO:0003677">
    <property type="term" value="F:DNA binding"/>
    <property type="evidence" value="ECO:0007669"/>
    <property type="project" value="UniProtKB-KW"/>
</dbReference>
<dbReference type="PROSITE" id="PS51197">
    <property type="entry name" value="HTH_RRF2_2"/>
    <property type="match status" value="1"/>
</dbReference>
<accession>E0RTK1</accession>
<reference evidence="2 3" key="2">
    <citation type="journal article" date="2010" name="J. Bacteriol.">
        <title>Genome sequence of the polysaccharide-degrading, thermophilic anaerobe Spirochaeta thermophila DSM 6192.</title>
        <authorList>
            <person name="Angelov A."/>
            <person name="Liebl S."/>
            <person name="Ballschmiter M."/>
            <person name="Bomeke M."/>
            <person name="Lehmann R."/>
            <person name="Liesegang H."/>
            <person name="Daniel R."/>
            <person name="Liebl W."/>
        </authorList>
    </citation>
    <scope>NUCLEOTIDE SEQUENCE [LARGE SCALE GENOMIC DNA]</scope>
    <source>
        <strain evidence="3">ATCC 49972 / DSM 6192 / RI 19.B1</strain>
    </source>
</reference>
<dbReference type="InterPro" id="IPR030489">
    <property type="entry name" value="TR_Rrf2-type_CS"/>
</dbReference>
<dbReference type="KEGG" id="sta:STHERM_c12910"/>
<reference key="1">
    <citation type="submission" date="2009-08" db="EMBL/GenBank/DDBJ databases">
        <title>The genome sequence of Spirochaeta thermophila DSM6192.</title>
        <authorList>
            <person name="Angelov A."/>
            <person name="Mientus M."/>
            <person name="Wittenberg S."/>
            <person name="Lehmann R."/>
            <person name="Liesegang H."/>
            <person name="Daniel R."/>
            <person name="Liebl W."/>
        </authorList>
    </citation>
    <scope>NUCLEOTIDE SEQUENCE</scope>
    <source>
        <strain>DSM 6192</strain>
    </source>
</reference>